<evidence type="ECO:0000313" key="5">
    <source>
        <dbReference type="Proteomes" id="UP000077317"/>
    </source>
</evidence>
<dbReference type="CDD" id="cd00267">
    <property type="entry name" value="ABC_ATPase"/>
    <property type="match status" value="1"/>
</dbReference>
<dbReference type="STRING" id="1811193.A0O21_05155"/>
<dbReference type="SUPFAM" id="SSF52540">
    <property type="entry name" value="P-loop containing nucleoside triphosphate hydrolases"/>
    <property type="match status" value="1"/>
</dbReference>
<dbReference type="KEGG" id="spat:A0O21_05155"/>
<dbReference type="PANTHER" id="PTHR43158">
    <property type="entry name" value="SKFA PEPTIDE EXPORT ATP-BINDING PROTEIN SKFE"/>
    <property type="match status" value="1"/>
</dbReference>
<reference evidence="4 5" key="1">
    <citation type="journal article" date="2016" name="Int. J. Syst. Evol. Microbiol.">
        <title>Streptococcuspantholopis sp. nov., isolated from faeces of the Tibetan antelope (Pantholops hodgsonii).</title>
        <authorList>
            <person name="Bai X."/>
            <person name="Xiong Y."/>
            <person name="Lu S."/>
            <person name="Jin D."/>
            <person name="Lai X."/>
            <person name="Yang J."/>
            <person name="Niu L."/>
            <person name="Hu S."/>
            <person name="Meng X."/>
            <person name="Pu J."/>
            <person name="Ye C."/>
            <person name="Xu J."/>
        </authorList>
    </citation>
    <scope>NUCLEOTIDE SEQUENCE [LARGE SCALE GENOMIC DNA]</scope>
    <source>
        <strain evidence="4 5">TA 26</strain>
    </source>
</reference>
<proteinExistence type="predicted"/>
<dbReference type="Gene3D" id="3.40.50.300">
    <property type="entry name" value="P-loop containing nucleotide triphosphate hydrolases"/>
    <property type="match status" value="1"/>
</dbReference>
<dbReference type="AlphaFoldDB" id="A0A172Q7R1"/>
<dbReference type="Proteomes" id="UP000077317">
    <property type="component" value="Chromosome"/>
</dbReference>
<dbReference type="InterPro" id="IPR003439">
    <property type="entry name" value="ABC_transporter-like_ATP-bd"/>
</dbReference>
<dbReference type="PROSITE" id="PS50893">
    <property type="entry name" value="ABC_TRANSPORTER_2"/>
    <property type="match status" value="1"/>
</dbReference>
<dbReference type="PANTHER" id="PTHR43158:SF2">
    <property type="entry name" value="SKFA PEPTIDE EXPORT ATP-BINDING PROTEIN SKFE"/>
    <property type="match status" value="1"/>
</dbReference>
<keyword evidence="2 4" id="KW-0067">ATP-binding</keyword>
<keyword evidence="1" id="KW-0547">Nucleotide-binding</keyword>
<dbReference type="EMBL" id="CP014699">
    <property type="protein sequence ID" value="AND79457.1"/>
    <property type="molecule type" value="Genomic_DNA"/>
</dbReference>
<organism evidence="4 5">
    <name type="scientific">Streptococcus pantholopis</name>
    <dbReference type="NCBI Taxonomy" id="1811193"/>
    <lineage>
        <taxon>Bacteria</taxon>
        <taxon>Bacillati</taxon>
        <taxon>Bacillota</taxon>
        <taxon>Bacilli</taxon>
        <taxon>Lactobacillales</taxon>
        <taxon>Streptococcaceae</taxon>
        <taxon>Streptococcus</taxon>
    </lineage>
</organism>
<dbReference type="RefSeq" id="WP_067062291.1">
    <property type="nucleotide sequence ID" value="NZ_CP014699.1"/>
</dbReference>
<evidence type="ECO:0000256" key="1">
    <source>
        <dbReference type="ARBA" id="ARBA00022741"/>
    </source>
</evidence>
<dbReference type="GO" id="GO:0016887">
    <property type="term" value="F:ATP hydrolysis activity"/>
    <property type="evidence" value="ECO:0007669"/>
    <property type="project" value="InterPro"/>
</dbReference>
<name>A0A172Q7R1_9STRE</name>
<feature type="domain" description="ABC transporter" evidence="3">
    <location>
        <begin position="1"/>
        <end position="216"/>
    </location>
</feature>
<dbReference type="Pfam" id="PF00005">
    <property type="entry name" value="ABC_tran"/>
    <property type="match status" value="1"/>
</dbReference>
<dbReference type="OrthoDB" id="2365508at2"/>
<protein>
    <submittedName>
        <fullName evidence="4">ATP-binding protein</fullName>
    </submittedName>
</protein>
<dbReference type="GO" id="GO:0005524">
    <property type="term" value="F:ATP binding"/>
    <property type="evidence" value="ECO:0007669"/>
    <property type="project" value="UniProtKB-KW"/>
</dbReference>
<evidence type="ECO:0000313" key="4">
    <source>
        <dbReference type="EMBL" id="AND79457.1"/>
    </source>
</evidence>
<evidence type="ECO:0000259" key="3">
    <source>
        <dbReference type="PROSITE" id="PS50893"/>
    </source>
</evidence>
<evidence type="ECO:0000256" key="2">
    <source>
        <dbReference type="ARBA" id="ARBA00022840"/>
    </source>
</evidence>
<reference evidence="5" key="2">
    <citation type="submission" date="2016-03" db="EMBL/GenBank/DDBJ databases">
        <title>Streptococcus antelopensis sp. nov., isolated from the feces of the Tibetan antelope (Pantholops hodgsonii) in Hoh Xil National Nature Reserve, Qinghai, China.</title>
        <authorList>
            <person name="Bai X."/>
        </authorList>
    </citation>
    <scope>NUCLEOTIDE SEQUENCE [LARGE SCALE GENOMIC DNA]</scope>
    <source>
        <strain evidence="5">TA 26</strain>
    </source>
</reference>
<sequence length="218" mass="25033">MKIENFNLTINQDLLLDNVSIFFEDEKLNLILGRNGVGKTMLLDLISNLDNNRPSNFYDFPDSRQIIYHSQGLPFIAEATVKDTIALIGDLSKDSPLVFEDLPGRIKSNLAKPFGALSMGERRYLTIWLFLQIERELYIFDEPFANLDLGVVADILSLFYDKLDQGKKLIMTSHQFDFLIPEKTHVAFIENQTIAFNDNLIAFLDRYHSFGQAFGEER</sequence>
<dbReference type="InterPro" id="IPR027417">
    <property type="entry name" value="P-loop_NTPase"/>
</dbReference>
<accession>A0A172Q7R1</accession>
<gene>
    <name evidence="4" type="ORF">A0O21_05155</name>
</gene>
<keyword evidence="5" id="KW-1185">Reference proteome</keyword>